<keyword evidence="1" id="KW-0472">Membrane</keyword>
<keyword evidence="1" id="KW-0812">Transmembrane</keyword>
<dbReference type="STRING" id="983.SAMN05443543_102568"/>
<comment type="caution">
    <text evidence="2">The sequence shown here is derived from an EMBL/GenBank/DDBJ whole genome shotgun (WGS) entry which is preliminary data.</text>
</comment>
<feature type="transmembrane region" description="Helical" evidence="1">
    <location>
        <begin position="7"/>
        <end position="26"/>
    </location>
</feature>
<dbReference type="Proteomes" id="UP000316775">
    <property type="component" value="Unassembled WGS sequence"/>
</dbReference>
<dbReference type="OrthoDB" id="1361176at2"/>
<feature type="transmembrane region" description="Helical" evidence="1">
    <location>
        <begin position="110"/>
        <end position="138"/>
    </location>
</feature>
<sequence length="145" mass="16447">MKIAKELYNGVIIFIGIALYFALIEVLQLTDVFYLRLFNILFVFYGVNKTLQSNYKEGKNNFGKNAVSAFITGFIGVFLSLMGLTAYIYSKGGDEFIESLSYTLLYPGEATVMTYVFSLLIEAIVSVMIVSFSLLLFWKRKYPSD</sequence>
<dbReference type="EMBL" id="BJNP01000003">
    <property type="protein sequence ID" value="GEC70939.1"/>
    <property type="molecule type" value="Genomic_DNA"/>
</dbReference>
<dbReference type="AlphaFoldDB" id="A0A4Y4AUB3"/>
<feature type="transmembrane region" description="Helical" evidence="1">
    <location>
        <begin position="69"/>
        <end position="90"/>
    </location>
</feature>
<keyword evidence="1" id="KW-1133">Transmembrane helix</keyword>
<evidence type="ECO:0000313" key="3">
    <source>
        <dbReference type="Proteomes" id="UP000316775"/>
    </source>
</evidence>
<accession>A0A4Y4AUB3</accession>
<keyword evidence="3" id="KW-1185">Reference proteome</keyword>
<evidence type="ECO:0008006" key="4">
    <source>
        <dbReference type="Google" id="ProtNLM"/>
    </source>
</evidence>
<protein>
    <recommendedName>
        <fullName evidence="4">DUF4199 domain-containing protein</fullName>
    </recommendedName>
</protein>
<organism evidence="2 3">
    <name type="scientific">Flavobacterium flevense</name>
    <dbReference type="NCBI Taxonomy" id="983"/>
    <lineage>
        <taxon>Bacteria</taxon>
        <taxon>Pseudomonadati</taxon>
        <taxon>Bacteroidota</taxon>
        <taxon>Flavobacteriia</taxon>
        <taxon>Flavobacteriales</taxon>
        <taxon>Flavobacteriaceae</taxon>
        <taxon>Flavobacterium</taxon>
    </lineage>
</organism>
<reference evidence="2 3" key="1">
    <citation type="submission" date="2019-06" db="EMBL/GenBank/DDBJ databases">
        <title>Whole genome shotgun sequence of Flavobacterium flevense NBRC 14960.</title>
        <authorList>
            <person name="Hosoyama A."/>
            <person name="Uohara A."/>
            <person name="Ohji S."/>
            <person name="Ichikawa N."/>
        </authorList>
    </citation>
    <scope>NUCLEOTIDE SEQUENCE [LARGE SCALE GENOMIC DNA]</scope>
    <source>
        <strain evidence="2 3">NBRC 14960</strain>
    </source>
</reference>
<dbReference type="RefSeq" id="WP_073242916.1">
    <property type="nucleotide sequence ID" value="NZ_BJNP01000003.1"/>
</dbReference>
<evidence type="ECO:0000313" key="2">
    <source>
        <dbReference type="EMBL" id="GEC70939.1"/>
    </source>
</evidence>
<name>A0A4Y4AUB3_9FLAO</name>
<feature type="transmembrane region" description="Helical" evidence="1">
    <location>
        <begin position="32"/>
        <end position="48"/>
    </location>
</feature>
<proteinExistence type="predicted"/>
<gene>
    <name evidence="2" type="ORF">FFL01_04780</name>
</gene>
<evidence type="ECO:0000256" key="1">
    <source>
        <dbReference type="SAM" id="Phobius"/>
    </source>
</evidence>